<feature type="transmembrane region" description="Helical" evidence="1">
    <location>
        <begin position="7"/>
        <end position="25"/>
    </location>
</feature>
<protein>
    <submittedName>
        <fullName evidence="2">Uncharacterized protein</fullName>
    </submittedName>
</protein>
<evidence type="ECO:0000256" key="1">
    <source>
        <dbReference type="SAM" id="Phobius"/>
    </source>
</evidence>
<comment type="caution">
    <text evidence="2">The sequence shown here is derived from an EMBL/GenBank/DDBJ whole genome shotgun (WGS) entry which is preliminary data.</text>
</comment>
<evidence type="ECO:0000313" key="2">
    <source>
        <dbReference type="EMBL" id="PRJ58206.1"/>
    </source>
</evidence>
<dbReference type="Proteomes" id="UP000238532">
    <property type="component" value="Unassembled WGS sequence"/>
</dbReference>
<keyword evidence="1" id="KW-0812">Transmembrane</keyword>
<sequence length="123" mass="14586">MFRKSVKLLNAILNYAIYSLFIIPYNPCEKIITVYDPKYAEKIQVLRNGAIMSSNIKTKAQKLLLNPLAIADNFFCYRCFFVYFLYTPCVFYKLQSLIHFYFLTKKRSKGKTNKNYLISCFIR</sequence>
<keyword evidence="1" id="KW-1133">Transmembrane helix</keyword>
<proteinExistence type="predicted"/>
<organism evidence="2 3">
    <name type="scientific">Haemophilus influenzae</name>
    <dbReference type="NCBI Taxonomy" id="727"/>
    <lineage>
        <taxon>Bacteria</taxon>
        <taxon>Pseudomonadati</taxon>
        <taxon>Pseudomonadota</taxon>
        <taxon>Gammaproteobacteria</taxon>
        <taxon>Pasteurellales</taxon>
        <taxon>Pasteurellaceae</taxon>
        <taxon>Haemophilus</taxon>
    </lineage>
</organism>
<evidence type="ECO:0000313" key="3">
    <source>
        <dbReference type="Proteomes" id="UP000238532"/>
    </source>
</evidence>
<accession>A0A2S9RN53</accession>
<name>A0A2S9RN53_HAEIF</name>
<feature type="transmembrane region" description="Helical" evidence="1">
    <location>
        <begin position="80"/>
        <end position="103"/>
    </location>
</feature>
<gene>
    <name evidence="2" type="ORF">BV102_00025</name>
</gene>
<dbReference type="EMBL" id="NEBY01000309">
    <property type="protein sequence ID" value="PRJ58206.1"/>
    <property type="molecule type" value="Genomic_DNA"/>
</dbReference>
<dbReference type="AlphaFoldDB" id="A0A2S9RN53"/>
<keyword evidence="1" id="KW-0472">Membrane</keyword>
<reference evidence="2 3" key="1">
    <citation type="submission" date="2017-04" db="EMBL/GenBank/DDBJ databases">
        <title>Haemophilus influenzae in COPD genome sequencing project.</title>
        <authorList>
            <person name="Murphy T.F."/>
            <person name="Kong Y."/>
            <person name="Nadendla S."/>
            <person name="Tettelin H."/>
            <person name="Pettigrew M."/>
        </authorList>
    </citation>
    <scope>NUCLEOTIDE SEQUENCE [LARGE SCALE GENOMIC DNA]</scope>
    <source>
        <strain evidence="2 3">56P127H1</strain>
    </source>
</reference>